<organism evidence="1 2">
    <name type="scientific">Pistacia atlantica</name>
    <dbReference type="NCBI Taxonomy" id="434234"/>
    <lineage>
        <taxon>Eukaryota</taxon>
        <taxon>Viridiplantae</taxon>
        <taxon>Streptophyta</taxon>
        <taxon>Embryophyta</taxon>
        <taxon>Tracheophyta</taxon>
        <taxon>Spermatophyta</taxon>
        <taxon>Magnoliopsida</taxon>
        <taxon>eudicotyledons</taxon>
        <taxon>Gunneridae</taxon>
        <taxon>Pentapetalae</taxon>
        <taxon>rosids</taxon>
        <taxon>malvids</taxon>
        <taxon>Sapindales</taxon>
        <taxon>Anacardiaceae</taxon>
        <taxon>Pistacia</taxon>
    </lineage>
</organism>
<evidence type="ECO:0000313" key="1">
    <source>
        <dbReference type="EMBL" id="KAJ0081188.1"/>
    </source>
</evidence>
<protein>
    <submittedName>
        <fullName evidence="1">Uncharacterized protein</fullName>
    </submittedName>
</protein>
<comment type="caution">
    <text evidence="1">The sequence shown here is derived from an EMBL/GenBank/DDBJ whole genome shotgun (WGS) entry which is preliminary data.</text>
</comment>
<evidence type="ECO:0000313" key="2">
    <source>
        <dbReference type="Proteomes" id="UP001164250"/>
    </source>
</evidence>
<dbReference type="Proteomes" id="UP001164250">
    <property type="component" value="Chromosome 12"/>
</dbReference>
<accession>A0ACC1A493</accession>
<proteinExistence type="predicted"/>
<sequence length="259" mass="29354">MSAGKLHSDASVTGGAYGFDRATTSLTQKLNSSTKKERILLRKSNQMITSLLQACMQGSSNLSVLTEIGVRQAERCWEALRNISFDRCFSSPISRAKTTAEVFWLGRDEPLVFLDSLKKAHLFFLDSLKNGQSPLVFIPKYLEAVEARQKYPKEYTTWRENPANFEVNGVYLVRKLWGTAREAWREILSTPGKNLLVVTHKSILRVLICTALGLGPERFRAIDVNNGGISVFVFNKKGEAMLQFLNMTAHMYSDYKYFY</sequence>
<reference evidence="2" key="1">
    <citation type="journal article" date="2023" name="G3 (Bethesda)">
        <title>Genome assembly and association tests identify interacting loci associated with vigor, precocity, and sex in interspecific pistachio rootstocks.</title>
        <authorList>
            <person name="Palmer W."/>
            <person name="Jacygrad E."/>
            <person name="Sagayaradj S."/>
            <person name="Cavanaugh K."/>
            <person name="Han R."/>
            <person name="Bertier L."/>
            <person name="Beede B."/>
            <person name="Kafkas S."/>
            <person name="Golino D."/>
            <person name="Preece J."/>
            <person name="Michelmore R."/>
        </authorList>
    </citation>
    <scope>NUCLEOTIDE SEQUENCE [LARGE SCALE GENOMIC DNA]</scope>
</reference>
<dbReference type="EMBL" id="CM047908">
    <property type="protein sequence ID" value="KAJ0081188.1"/>
    <property type="molecule type" value="Genomic_DNA"/>
</dbReference>
<name>A0ACC1A493_9ROSI</name>
<keyword evidence="2" id="KW-1185">Reference proteome</keyword>
<gene>
    <name evidence="1" type="ORF">Patl1_10700</name>
</gene>